<keyword evidence="3" id="KW-0472">Membrane</keyword>
<comment type="caution">
    <text evidence="6">The sequence shown here is derived from an EMBL/GenBank/DDBJ whole genome shotgun (WGS) entry which is preliminary data.</text>
</comment>
<evidence type="ECO:0000259" key="5">
    <source>
        <dbReference type="PROSITE" id="PS50853"/>
    </source>
</evidence>
<feature type="transmembrane region" description="Helical" evidence="3">
    <location>
        <begin position="744"/>
        <end position="767"/>
    </location>
</feature>
<evidence type="ECO:0000313" key="7">
    <source>
        <dbReference type="Proteomes" id="UP001642483"/>
    </source>
</evidence>
<organism evidence="6 7">
    <name type="scientific">Clavelina lepadiformis</name>
    <name type="common">Light-bulb sea squirt</name>
    <name type="synonym">Ascidia lepadiformis</name>
    <dbReference type="NCBI Taxonomy" id="159417"/>
    <lineage>
        <taxon>Eukaryota</taxon>
        <taxon>Metazoa</taxon>
        <taxon>Chordata</taxon>
        <taxon>Tunicata</taxon>
        <taxon>Ascidiacea</taxon>
        <taxon>Aplousobranchia</taxon>
        <taxon>Clavelinidae</taxon>
        <taxon>Clavelina</taxon>
    </lineage>
</organism>
<feature type="compositionally biased region" description="Basic and acidic residues" evidence="2">
    <location>
        <begin position="1111"/>
        <end position="1121"/>
    </location>
</feature>
<protein>
    <submittedName>
        <fullName evidence="6">Uncharacterized protein</fullName>
    </submittedName>
</protein>
<accession>A0ABP0F9H1</accession>
<name>A0ABP0F9H1_CLALP</name>
<gene>
    <name evidence="6" type="ORF">CVLEPA_LOCUS5556</name>
</gene>
<feature type="domain" description="Fibronectin type-III" evidence="5">
    <location>
        <begin position="284"/>
        <end position="391"/>
    </location>
</feature>
<feature type="region of interest" description="Disordered" evidence="2">
    <location>
        <begin position="1110"/>
        <end position="1219"/>
    </location>
</feature>
<dbReference type="InterPro" id="IPR013783">
    <property type="entry name" value="Ig-like_fold"/>
</dbReference>
<feature type="transmembrane region" description="Helical" evidence="3">
    <location>
        <begin position="12"/>
        <end position="31"/>
    </location>
</feature>
<dbReference type="InterPro" id="IPR036179">
    <property type="entry name" value="Ig-like_dom_sf"/>
</dbReference>
<sequence length="1313" mass="146648">MQTSDQMAINENCPFHPMQILILVFMVVAFVNCRKLEARSWPNQVKPTKTTTVRNGTTAAITCQISAEKNALITAHEKRIKIIWRWIPQNASGWIDIVPNDNVSIVDYLADNESLLSILTITHAVIDNSGIYACFEAVNYSLLDSTLLEVGYPPDKPTDLYCETDGMLHYMSCCWDTGRKTYINTTYQLGYKIVESAFLNQSPERNYSIYQYVPCRQSNNENYLDERSVSGTCCSIDLSDWIGYFEKEDEDPLYHVHGRATNSIGTSVNEDSSERPQLYVVTDPPQTVTVTNFGNITTHGSATLLVTWKHPKVNPLLIESESLTYNVRHRLSDSSDEWHTEKQIVKTSHKLTELHPDTRYDVQVSVELQGDYFIHGRSEWSDVINGKTQIAGPTTQFKFLMVEVIISALSTDKYQLELRWVPYGDPYSLGFTCNISISGNKNDNKFSYGVHEKSAKLYIRRDREITVTGMFCNNIGCFAQDKEIIDLTEAAEPPKDVSLSMTPNGVNLTWSAINDVKGNCDVHLCTYPRQENDHKSIFKSNRSDTLYTDTTNPIFPCDDKSATEYTVPCADDQFYKEMDGVSPCVFYKAFIMKSSIQQHRYRIRSSSVPSNPSFVNLNGDNVYFSANDESDKEGYQIRTKWNNSNLLCTKPHNHLIPTVLYWSADCNGTCNDTRHHQIEMCSTNSTNSVISSGLRRSTKYKLGLAHCCLHNFPKSICFAASNLTTVITGSEGSLQKSNEFNNSAGTLVVVVVCVVTVIAFLLAGHCYRNSIKRAVRKSIWPRISTPAVLVKFADQDDSVLNNNVENGAPNRPSSGDEFDKLSTHEVVDSMKETNVAKINKELSKSEKPLKELIPQFVDIPPLRFEKQVPPGCSGILGPPLTNFFTNIPKSPCTDSDHAGYSVVSPLFSELKGSSLFDEYTNSGTTAHTTLWRYLLYPKSSAMDEEWRHRLPRSNSYCGDFGRNISNMGSYVRYCKEGQGKNAREEQWRMHVPKSVDRVGCIGSYFSEPEITYTKLAVDPDGAPAFITGPVTNGVDCRQLGPAQRSCAVCNSRDVAVTSTCFLPCSCNNMLSDISLWRAESWHDGLQSHLSNFLEPLENNSFFTHGATNVPIKEDPIPDENNHAGSPSYVLVPENSFPENLKQGKASQESLKSDNDQNDSKSSSSDSIDKLYPGVRGKPTKTKQRGMTDYSGMKETDLCSAHEKDPPLPNGSVGPSTPEANTEDYVTVGQALDLGRSDRGIPAPETTLLLDNFSWRNDSEAYTDWSLCNFNGDNASTYPMDNTELTGLLDNQTNNQWVNADGGGYVTEASLIPH</sequence>
<dbReference type="Gene3D" id="2.60.40.10">
    <property type="entry name" value="Immunoglobulins"/>
    <property type="match status" value="2"/>
</dbReference>
<keyword evidence="1" id="KW-0393">Immunoglobulin domain</keyword>
<evidence type="ECO:0000256" key="2">
    <source>
        <dbReference type="SAM" id="MobiDB-lite"/>
    </source>
</evidence>
<dbReference type="PROSITE" id="PS50853">
    <property type="entry name" value="FN3"/>
    <property type="match status" value="1"/>
</dbReference>
<dbReference type="SUPFAM" id="SSF49265">
    <property type="entry name" value="Fibronectin type III"/>
    <property type="match status" value="2"/>
</dbReference>
<dbReference type="Proteomes" id="UP001642483">
    <property type="component" value="Unassembled WGS sequence"/>
</dbReference>
<dbReference type="CDD" id="cd00063">
    <property type="entry name" value="FN3"/>
    <property type="match status" value="1"/>
</dbReference>
<keyword evidence="3" id="KW-1133">Transmembrane helix</keyword>
<dbReference type="SUPFAM" id="SSF48726">
    <property type="entry name" value="Immunoglobulin"/>
    <property type="match status" value="1"/>
</dbReference>
<proteinExistence type="predicted"/>
<dbReference type="PROSITE" id="PS50835">
    <property type="entry name" value="IG_LIKE"/>
    <property type="match status" value="1"/>
</dbReference>
<dbReference type="InterPro" id="IPR007110">
    <property type="entry name" value="Ig-like_dom"/>
</dbReference>
<dbReference type="EMBL" id="CAWYQH010000024">
    <property type="protein sequence ID" value="CAK8676051.1"/>
    <property type="molecule type" value="Genomic_DNA"/>
</dbReference>
<keyword evidence="3" id="KW-0812">Transmembrane</keyword>
<keyword evidence="7" id="KW-1185">Reference proteome</keyword>
<evidence type="ECO:0000259" key="4">
    <source>
        <dbReference type="PROSITE" id="PS50835"/>
    </source>
</evidence>
<dbReference type="InterPro" id="IPR036116">
    <property type="entry name" value="FN3_sf"/>
</dbReference>
<evidence type="ECO:0000256" key="3">
    <source>
        <dbReference type="SAM" id="Phobius"/>
    </source>
</evidence>
<evidence type="ECO:0000256" key="1">
    <source>
        <dbReference type="ARBA" id="ARBA00023319"/>
    </source>
</evidence>
<reference evidence="6 7" key="1">
    <citation type="submission" date="2024-02" db="EMBL/GenBank/DDBJ databases">
        <authorList>
            <person name="Daric V."/>
            <person name="Darras S."/>
        </authorList>
    </citation>
    <scope>NUCLEOTIDE SEQUENCE [LARGE SCALE GENOMIC DNA]</scope>
</reference>
<dbReference type="InterPro" id="IPR003961">
    <property type="entry name" value="FN3_dom"/>
</dbReference>
<feature type="compositionally biased region" description="Basic and acidic residues" evidence="2">
    <location>
        <begin position="1191"/>
        <end position="1205"/>
    </location>
</feature>
<feature type="domain" description="Ig-like" evidence="4">
    <location>
        <begin position="42"/>
        <end position="134"/>
    </location>
</feature>
<evidence type="ECO:0000313" key="6">
    <source>
        <dbReference type="EMBL" id="CAK8676051.1"/>
    </source>
</evidence>